<evidence type="ECO:0000313" key="2">
    <source>
        <dbReference type="EMBL" id="MFC0273629.1"/>
    </source>
</evidence>
<sequence length="192" mass="22213">MAFDTNLGILETQEDVFSRILSLDEHLKTLELEGKFNDQLSFIIFGGTALLLYSGYRVTSDIDCYYLSSITIEEVQSIIAEHGVNNRIENVMQFPEPEDFIGRSKEIFVSDQIEVRIASREDLILSKLLSTRGTDRDEKDLIESDILDNVDLDYIREKFEEYKDFRIGAGVNFSSLDDIINERVKRREKIRV</sequence>
<reference evidence="2 3" key="1">
    <citation type="submission" date="2024-09" db="EMBL/GenBank/DDBJ databases">
        <authorList>
            <person name="Sun Q."/>
            <person name="Mori K."/>
        </authorList>
    </citation>
    <scope>NUCLEOTIDE SEQUENCE [LARGE SCALE GENOMIC DNA]</scope>
    <source>
        <strain evidence="2 3">CCM 7228</strain>
    </source>
</reference>
<dbReference type="EMBL" id="JBHLVO010000022">
    <property type="protein sequence ID" value="MFC0273629.1"/>
    <property type="molecule type" value="Genomic_DNA"/>
</dbReference>
<accession>A0ABV6GJ75</accession>
<dbReference type="Proteomes" id="UP001589854">
    <property type="component" value="Unassembled WGS sequence"/>
</dbReference>
<name>A0ABV6GJ75_9BACI</name>
<evidence type="ECO:0000259" key="1">
    <source>
        <dbReference type="Pfam" id="PF19502"/>
    </source>
</evidence>
<dbReference type="Pfam" id="PF19502">
    <property type="entry name" value="DUF6036"/>
    <property type="match status" value="1"/>
</dbReference>
<dbReference type="RefSeq" id="WP_378937125.1">
    <property type="nucleotide sequence ID" value="NZ_JBHLVO010000022.1"/>
</dbReference>
<feature type="domain" description="DUF6036" evidence="1">
    <location>
        <begin position="19"/>
        <end position="165"/>
    </location>
</feature>
<organism evidence="2 3">
    <name type="scientific">Metabacillus herbersteinensis</name>
    <dbReference type="NCBI Taxonomy" id="283816"/>
    <lineage>
        <taxon>Bacteria</taxon>
        <taxon>Bacillati</taxon>
        <taxon>Bacillota</taxon>
        <taxon>Bacilli</taxon>
        <taxon>Bacillales</taxon>
        <taxon>Bacillaceae</taxon>
        <taxon>Metabacillus</taxon>
    </lineage>
</organism>
<gene>
    <name evidence="2" type="ORF">ACFFIX_19745</name>
</gene>
<dbReference type="InterPro" id="IPR045792">
    <property type="entry name" value="DUF6036"/>
</dbReference>
<evidence type="ECO:0000313" key="3">
    <source>
        <dbReference type="Proteomes" id="UP001589854"/>
    </source>
</evidence>
<proteinExistence type="predicted"/>
<keyword evidence="3" id="KW-1185">Reference proteome</keyword>
<protein>
    <submittedName>
        <fullName evidence="2">DUF6036 family nucleotidyltransferase</fullName>
    </submittedName>
</protein>
<comment type="caution">
    <text evidence="2">The sequence shown here is derived from an EMBL/GenBank/DDBJ whole genome shotgun (WGS) entry which is preliminary data.</text>
</comment>